<keyword evidence="5" id="KW-0812">Transmembrane</keyword>
<dbReference type="InterPro" id="IPR003593">
    <property type="entry name" value="AAA+_ATPase"/>
</dbReference>
<dbReference type="Proteomes" id="UP000194432">
    <property type="component" value="Chromosome 1"/>
</dbReference>
<protein>
    <submittedName>
        <fullName evidence="9">ABC transporter ATP-binding protein</fullName>
    </submittedName>
</protein>
<reference evidence="9 10" key="1">
    <citation type="submission" date="2017-05" db="EMBL/GenBank/DDBJ databases">
        <title>Polyphasic characterization of four soil-derived phenanthrene-degrading Acidovorax strains and proposal of Acidovorax phenanthrenivorans sp. nov.</title>
        <authorList>
            <person name="Singleton D.R."/>
            <person name="Lee J."/>
            <person name="Dickey A.N."/>
            <person name="Stroud A."/>
            <person name="Scholl E.H."/>
            <person name="Wright F.A."/>
            <person name="Aitken M.D."/>
        </authorList>
    </citation>
    <scope>NUCLEOTIDE SEQUENCE [LARGE SCALE GENOMIC DNA]</scope>
    <source>
        <strain evidence="9">NA3</strain>
    </source>
</reference>
<evidence type="ECO:0000313" key="10">
    <source>
        <dbReference type="Proteomes" id="UP000194432"/>
    </source>
</evidence>
<keyword evidence="1" id="KW-0813">Transport</keyword>
<dbReference type="GO" id="GO:0046677">
    <property type="term" value="P:response to antibiotic"/>
    <property type="evidence" value="ECO:0007669"/>
    <property type="project" value="UniProtKB-KW"/>
</dbReference>
<evidence type="ECO:0000256" key="5">
    <source>
        <dbReference type="ARBA" id="ARBA00022989"/>
    </source>
</evidence>
<keyword evidence="10" id="KW-1185">Reference proteome</keyword>
<dbReference type="GO" id="GO:0016887">
    <property type="term" value="F:ATP hydrolysis activity"/>
    <property type="evidence" value="ECO:0007669"/>
    <property type="project" value="InterPro"/>
</dbReference>
<dbReference type="InterPro" id="IPR017911">
    <property type="entry name" value="MacB-like_ATP-bd"/>
</dbReference>
<dbReference type="Pfam" id="PF00005">
    <property type="entry name" value="ABC_tran"/>
    <property type="match status" value="1"/>
</dbReference>
<evidence type="ECO:0000256" key="1">
    <source>
        <dbReference type="ARBA" id="ARBA00022448"/>
    </source>
</evidence>
<comment type="similarity">
    <text evidence="7">Belongs to the ABC transporter superfamily. Macrolide exporter (TC 3.A.1.122) family.</text>
</comment>
<keyword evidence="5" id="KW-0472">Membrane</keyword>
<dbReference type="RefSeq" id="WP_094099024.1">
    <property type="nucleotide sequence ID" value="NZ_CP021361.1"/>
</dbReference>
<proteinExistence type="inferred from homology"/>
<dbReference type="PANTHER" id="PTHR24220:SF689">
    <property type="entry name" value="LIPOPROTEIN-RELEASING SYSTEM ATP-BINDING PROTEIN LOLD"/>
    <property type="match status" value="1"/>
</dbReference>
<dbReference type="GO" id="GO:0022857">
    <property type="term" value="F:transmembrane transporter activity"/>
    <property type="evidence" value="ECO:0007669"/>
    <property type="project" value="TreeGrafter"/>
</dbReference>
<gene>
    <name evidence="9" type="ORF">CBP34_02290</name>
</gene>
<dbReference type="GO" id="GO:0005886">
    <property type="term" value="C:plasma membrane"/>
    <property type="evidence" value="ECO:0007669"/>
    <property type="project" value="TreeGrafter"/>
</dbReference>
<dbReference type="InterPro" id="IPR017871">
    <property type="entry name" value="ABC_transporter-like_CS"/>
</dbReference>
<keyword evidence="2" id="KW-1003">Cell membrane</keyword>
<evidence type="ECO:0000256" key="4">
    <source>
        <dbReference type="ARBA" id="ARBA00022840"/>
    </source>
</evidence>
<dbReference type="InterPro" id="IPR027417">
    <property type="entry name" value="P-loop_NTPase"/>
</dbReference>
<dbReference type="GO" id="GO:0098796">
    <property type="term" value="C:membrane protein complex"/>
    <property type="evidence" value="ECO:0007669"/>
    <property type="project" value="UniProtKB-ARBA"/>
</dbReference>
<evidence type="ECO:0000313" key="9">
    <source>
        <dbReference type="EMBL" id="ART53440.1"/>
    </source>
</evidence>
<keyword evidence="3" id="KW-0547">Nucleotide-binding</keyword>
<dbReference type="AlphaFoldDB" id="A0A240U7T2"/>
<evidence type="ECO:0000256" key="3">
    <source>
        <dbReference type="ARBA" id="ARBA00022741"/>
    </source>
</evidence>
<evidence type="ECO:0000256" key="7">
    <source>
        <dbReference type="ARBA" id="ARBA00038388"/>
    </source>
</evidence>
<dbReference type="InterPro" id="IPR003439">
    <property type="entry name" value="ABC_transporter-like_ATP-bd"/>
</dbReference>
<keyword evidence="5" id="KW-1133">Transmembrane helix</keyword>
<dbReference type="SUPFAM" id="SSF52540">
    <property type="entry name" value="P-loop containing nucleoside triphosphate hydrolases"/>
    <property type="match status" value="1"/>
</dbReference>
<evidence type="ECO:0000259" key="8">
    <source>
        <dbReference type="PROSITE" id="PS50893"/>
    </source>
</evidence>
<dbReference type="GO" id="GO:0005524">
    <property type="term" value="F:ATP binding"/>
    <property type="evidence" value="ECO:0007669"/>
    <property type="project" value="UniProtKB-KW"/>
</dbReference>
<dbReference type="PANTHER" id="PTHR24220">
    <property type="entry name" value="IMPORT ATP-BINDING PROTEIN"/>
    <property type="match status" value="1"/>
</dbReference>
<evidence type="ECO:0000256" key="6">
    <source>
        <dbReference type="ARBA" id="ARBA00023251"/>
    </source>
</evidence>
<dbReference type="Gene3D" id="3.40.50.300">
    <property type="entry name" value="P-loop containing nucleotide triphosphate hydrolases"/>
    <property type="match status" value="1"/>
</dbReference>
<organism evidence="9 10">
    <name type="scientific">Acidovorax carolinensis</name>
    <dbReference type="NCBI Taxonomy" id="553814"/>
    <lineage>
        <taxon>Bacteria</taxon>
        <taxon>Pseudomonadati</taxon>
        <taxon>Pseudomonadota</taxon>
        <taxon>Betaproteobacteria</taxon>
        <taxon>Burkholderiales</taxon>
        <taxon>Comamonadaceae</taxon>
        <taxon>Acidovorax</taxon>
    </lineage>
</organism>
<dbReference type="KEGG" id="acin:CBP34_02290"/>
<dbReference type="SMART" id="SM00382">
    <property type="entry name" value="AAA"/>
    <property type="match status" value="1"/>
</dbReference>
<dbReference type="InterPro" id="IPR015854">
    <property type="entry name" value="ABC_transpr_LolD-like"/>
</dbReference>
<sequence>MNATAASTSEPARELIALDAVRKSYNLGRPSEAEVLHGISLQVRRGEFIALMGPSGSGKSTLLNILGLLERMTSGSYRLDGEAVQGLDDAALTLRRRRTLGFVFQFHHLLPAFSALENVTLPALMAEGRVSAVQRERARSLLDAVGLAAAIDKRPGELSGGMQQRVAIARALVMDPPLVLADEPTGNLDTASSADVFALLRRIHAERGTSFVVVTHDPRLAARCDRLVELIDGRIARDEPITAGVEPAPGALPALTA</sequence>
<dbReference type="FunFam" id="3.40.50.300:FF:000032">
    <property type="entry name" value="Export ABC transporter ATP-binding protein"/>
    <property type="match status" value="1"/>
</dbReference>
<evidence type="ECO:0000256" key="2">
    <source>
        <dbReference type="ARBA" id="ARBA00022475"/>
    </source>
</evidence>
<feature type="domain" description="ABC transporter" evidence="8">
    <location>
        <begin position="16"/>
        <end position="257"/>
    </location>
</feature>
<accession>A0A240U7T2</accession>
<name>A0A240U7T2_9BURK</name>
<keyword evidence="4 9" id="KW-0067">ATP-binding</keyword>
<dbReference type="GO" id="GO:0089705">
    <property type="term" value="P:protein localization to outer membrane"/>
    <property type="evidence" value="ECO:0007669"/>
    <property type="project" value="TreeGrafter"/>
</dbReference>
<dbReference type="PROSITE" id="PS00211">
    <property type="entry name" value="ABC_TRANSPORTER_1"/>
    <property type="match status" value="1"/>
</dbReference>
<dbReference type="GO" id="GO:0044874">
    <property type="term" value="P:lipoprotein localization to outer membrane"/>
    <property type="evidence" value="ECO:0007669"/>
    <property type="project" value="TreeGrafter"/>
</dbReference>
<dbReference type="PROSITE" id="PS50893">
    <property type="entry name" value="ABC_TRANSPORTER_2"/>
    <property type="match status" value="1"/>
</dbReference>
<dbReference type="CDD" id="cd03255">
    <property type="entry name" value="ABC_MJ0796_LolCDE_FtsE"/>
    <property type="match status" value="1"/>
</dbReference>
<keyword evidence="6" id="KW-0046">Antibiotic resistance</keyword>
<dbReference type="EMBL" id="CP021361">
    <property type="protein sequence ID" value="ART53440.1"/>
    <property type="molecule type" value="Genomic_DNA"/>
</dbReference>